<reference evidence="1 2" key="1">
    <citation type="journal article" date="2017" name="Genome Announc.">
        <title>Draft Genome Sequences of Four Alkaliphilic Bacteria Belonging to the Anaerobacillus Genus.</title>
        <authorList>
            <person name="Bassil N.M."/>
            <person name="Lloyd J.R."/>
        </authorList>
    </citation>
    <scope>NUCLEOTIDE SEQUENCE [LARGE SCALE GENOMIC DNA]</scope>
    <source>
        <strain evidence="1 2">NB2006</strain>
    </source>
</reference>
<dbReference type="GO" id="GO:0008324">
    <property type="term" value="F:monoatomic cation transmembrane transporter activity"/>
    <property type="evidence" value="ECO:0007669"/>
    <property type="project" value="InterPro"/>
</dbReference>
<dbReference type="EMBL" id="CP063356">
    <property type="protein sequence ID" value="QOY38481.2"/>
    <property type="molecule type" value="Genomic_DNA"/>
</dbReference>
<dbReference type="PANTHER" id="PTHR34584">
    <property type="entry name" value="NA(+)/H(+) ANTIPORTER SUBUNIT E1"/>
    <property type="match status" value="1"/>
</dbReference>
<dbReference type="Pfam" id="PF01899">
    <property type="entry name" value="MNHE"/>
    <property type="match status" value="1"/>
</dbReference>
<dbReference type="GO" id="GO:0005886">
    <property type="term" value="C:plasma membrane"/>
    <property type="evidence" value="ECO:0007669"/>
    <property type="project" value="UniProtKB-SubCell"/>
</dbReference>
<reference evidence="1 2" key="2">
    <citation type="journal article" date="2019" name="Int. J. Syst. Evol. Microbiol.">
        <title>Anaerobacillus isosaccharinicus sp. nov., an alkaliphilic bacterium which degrades isosaccharinic acid.</title>
        <authorList>
            <person name="Bassil N.M."/>
            <person name="Lloyd J.R."/>
        </authorList>
    </citation>
    <scope>NUCLEOTIDE SEQUENCE [LARGE SCALE GENOMIC DNA]</scope>
    <source>
        <strain evidence="1 2">NB2006</strain>
    </source>
</reference>
<dbReference type="KEGG" id="aia:AWH56_003945"/>
<proteinExistence type="predicted"/>
<evidence type="ECO:0000313" key="2">
    <source>
        <dbReference type="Proteomes" id="UP000180175"/>
    </source>
</evidence>
<dbReference type="GO" id="GO:0015297">
    <property type="term" value="F:antiporter activity"/>
    <property type="evidence" value="ECO:0007669"/>
    <property type="project" value="UniProtKB-KW"/>
</dbReference>
<protein>
    <submittedName>
        <fullName evidence="1">Na+/H+ antiporter subunit E</fullName>
    </submittedName>
</protein>
<sequence length="169" mass="19452">MATHERGVWRLFPTQILINLAIAFLWMFLHDTWSTLSFFSGYMIGLIVLFALRKFFQRSFYFIKIIAIVKLFLVFIQELISSSILVIRQVTAPRLKIKPGVFTLETKLEGEWEVTLLALLLSLTPGSIVLQVAEDGKSYQVHAMDIPESRDVVIKAKDKFEKAIMEVTR</sequence>
<gene>
    <name evidence="1" type="ORF">AWH56_003945</name>
</gene>
<evidence type="ECO:0000313" key="1">
    <source>
        <dbReference type="EMBL" id="QOY38481.2"/>
    </source>
</evidence>
<dbReference type="InterPro" id="IPR002758">
    <property type="entry name" value="Cation_antiport_E"/>
</dbReference>
<dbReference type="OrthoDB" id="9800498at2"/>
<keyword evidence="2" id="KW-1185">Reference proteome</keyword>
<name>A0A7S7RDY2_9BACI</name>
<dbReference type="Proteomes" id="UP000180175">
    <property type="component" value="Chromosome"/>
</dbReference>
<accession>A0A7S7RDY2</accession>
<dbReference type="PANTHER" id="PTHR34584:SF1">
    <property type="entry name" value="NA(+)_H(+) ANTIPORTER SUBUNIT E1"/>
    <property type="match status" value="1"/>
</dbReference>
<organism evidence="1 2">
    <name type="scientific">Anaerobacillus isosaccharinicus</name>
    <dbReference type="NCBI Taxonomy" id="1532552"/>
    <lineage>
        <taxon>Bacteria</taxon>
        <taxon>Bacillati</taxon>
        <taxon>Bacillota</taxon>
        <taxon>Bacilli</taxon>
        <taxon>Bacillales</taxon>
        <taxon>Bacillaceae</taxon>
        <taxon>Anaerobacillus</taxon>
    </lineage>
</organism>
<dbReference type="PIRSF" id="PIRSF019239">
    <property type="entry name" value="MrpE"/>
    <property type="match status" value="1"/>
</dbReference>